<name>A0AA89I124_9LACO</name>
<dbReference type="AlphaFoldDB" id="A0AA89I124"/>
<evidence type="ECO:0000313" key="3">
    <source>
        <dbReference type="EMBL" id="KRM23396.1"/>
    </source>
</evidence>
<accession>A0AA89I124</accession>
<dbReference type="GO" id="GO:0009035">
    <property type="term" value="F:type I site-specific deoxyribonuclease activity"/>
    <property type="evidence" value="ECO:0007669"/>
    <property type="project" value="UniProtKB-EC"/>
</dbReference>
<protein>
    <recommendedName>
        <fullName evidence="2">Restriction endonuclease type I HsdR N-terminal domain-containing protein</fullName>
    </recommendedName>
</protein>
<organism evidence="3 4">
    <name type="scientific">Latilactobacillus graminis DSM 20719</name>
    <dbReference type="NCBI Taxonomy" id="1423752"/>
    <lineage>
        <taxon>Bacteria</taxon>
        <taxon>Bacillati</taxon>
        <taxon>Bacillota</taxon>
        <taxon>Bacilli</taxon>
        <taxon>Lactobacillales</taxon>
        <taxon>Lactobacillaceae</taxon>
        <taxon>Latilactobacillus</taxon>
    </lineage>
</organism>
<gene>
    <name evidence="3" type="ORF">FC90_GL000351</name>
</gene>
<dbReference type="Pfam" id="PF04313">
    <property type="entry name" value="HSDR_N"/>
    <property type="match status" value="1"/>
</dbReference>
<dbReference type="GO" id="GO:0003677">
    <property type="term" value="F:DNA binding"/>
    <property type="evidence" value="ECO:0007669"/>
    <property type="project" value="UniProtKB-KW"/>
</dbReference>
<comment type="caution">
    <text evidence="3">The sequence shown here is derived from an EMBL/GenBank/DDBJ whole genome shotgun (WGS) entry which is preliminary data.</text>
</comment>
<sequence length="314" mass="36215">MPFFQALGYDIFNPMEFIPEYIADVGIKKGEKVDYAIILDDSLQILIEAKSINESLTKHDSQLFRYFGTTNAKFSILTNGEEYRFFTDLDQPNKMDTTPFLTVNLTKLRDAQITELFKFSKDNFNVDNITSTASELKYVNEVKQYLSNEQEHPSIDFTKYIMSAVYEGRKTESAVEDFKPIIAKAITQFINEKVNDKLSSALKTSVSITEEDKTPDPTGNEVETTSAEIESYATVKIILKDIVEGSRINYRDNLSYFNVLLDDNIRKWIVRVYFTNTHNFIELNDEQSTKLDFINPTDIYQYADQIKKVAENKL</sequence>
<proteinExistence type="predicted"/>
<dbReference type="GO" id="GO:0005524">
    <property type="term" value="F:ATP binding"/>
    <property type="evidence" value="ECO:0007669"/>
    <property type="project" value="UniProtKB-KW"/>
</dbReference>
<dbReference type="InterPro" id="IPR017035">
    <property type="entry name" value="UCP035009_HsdR_All3000-type"/>
</dbReference>
<evidence type="ECO:0000259" key="2">
    <source>
        <dbReference type="Pfam" id="PF04313"/>
    </source>
</evidence>
<feature type="region of interest" description="Disordered" evidence="1">
    <location>
        <begin position="206"/>
        <end position="225"/>
    </location>
</feature>
<dbReference type="Proteomes" id="UP000050823">
    <property type="component" value="Unassembled WGS sequence"/>
</dbReference>
<evidence type="ECO:0000313" key="4">
    <source>
        <dbReference type="Proteomes" id="UP000050823"/>
    </source>
</evidence>
<dbReference type="InterPro" id="IPR007409">
    <property type="entry name" value="Restrct_endonuc_type1_HsdR_N"/>
</dbReference>
<feature type="domain" description="Restriction endonuclease type I HsdR N-terminal" evidence="2">
    <location>
        <begin position="30"/>
        <end position="93"/>
    </location>
</feature>
<dbReference type="PIRSF" id="PIRSF035009">
    <property type="entry name" value="UCP035009_HSDR_N"/>
    <property type="match status" value="1"/>
</dbReference>
<dbReference type="EMBL" id="AYZB01000020">
    <property type="protein sequence ID" value="KRM23396.1"/>
    <property type="molecule type" value="Genomic_DNA"/>
</dbReference>
<evidence type="ECO:0000256" key="1">
    <source>
        <dbReference type="SAM" id="MobiDB-lite"/>
    </source>
</evidence>
<dbReference type="GO" id="GO:0009307">
    <property type="term" value="P:DNA restriction-modification system"/>
    <property type="evidence" value="ECO:0007669"/>
    <property type="project" value="UniProtKB-KW"/>
</dbReference>
<reference evidence="3 4" key="1">
    <citation type="journal article" date="2015" name="Genome Announc.">
        <title>Expanding the biotechnology potential of lactobacilli through comparative genomics of 213 strains and associated genera.</title>
        <authorList>
            <person name="Sun Z."/>
            <person name="Harris H.M."/>
            <person name="McCann A."/>
            <person name="Guo C."/>
            <person name="Argimon S."/>
            <person name="Zhang W."/>
            <person name="Yang X."/>
            <person name="Jeffery I.B."/>
            <person name="Cooney J.C."/>
            <person name="Kagawa T.F."/>
            <person name="Liu W."/>
            <person name="Song Y."/>
            <person name="Salvetti E."/>
            <person name="Wrobel A."/>
            <person name="Rasinkangas P."/>
            <person name="Parkhill J."/>
            <person name="Rea M.C."/>
            <person name="O'Sullivan O."/>
            <person name="Ritari J."/>
            <person name="Douillard F.P."/>
            <person name="Paul Ross R."/>
            <person name="Yang R."/>
            <person name="Briner A.E."/>
            <person name="Felis G.E."/>
            <person name="de Vos W.M."/>
            <person name="Barrangou R."/>
            <person name="Klaenhammer T.R."/>
            <person name="Caufield P.W."/>
            <person name="Cui Y."/>
            <person name="Zhang H."/>
            <person name="O'Toole P.W."/>
        </authorList>
    </citation>
    <scope>NUCLEOTIDE SEQUENCE [LARGE SCALE GENOMIC DNA]</scope>
    <source>
        <strain evidence="3 4">DSM 20719</strain>
    </source>
</reference>